<dbReference type="PRINTS" id="PR00080">
    <property type="entry name" value="SDRFAMILY"/>
</dbReference>
<dbReference type="PANTHER" id="PTHR43313">
    <property type="entry name" value="SHORT-CHAIN DEHYDROGENASE/REDUCTASE FAMILY 9C"/>
    <property type="match status" value="1"/>
</dbReference>
<dbReference type="EMBL" id="BGZK01000126">
    <property type="protein sequence ID" value="GBP21244.1"/>
    <property type="molecule type" value="Genomic_DNA"/>
</dbReference>
<dbReference type="Pfam" id="PF00106">
    <property type="entry name" value="adh_short"/>
    <property type="match status" value="1"/>
</dbReference>
<dbReference type="AlphaFoldDB" id="A0A4C1U5J1"/>
<name>A0A4C1U5J1_EUMVA</name>
<protein>
    <submittedName>
        <fullName evidence="3">D-beta-hydroxybutyrate dehydrogenase, mitochondrial</fullName>
    </submittedName>
</protein>
<proteinExistence type="inferred from homology"/>
<evidence type="ECO:0000256" key="2">
    <source>
        <dbReference type="RuleBase" id="RU000363"/>
    </source>
</evidence>
<dbReference type="GO" id="GO:0016491">
    <property type="term" value="F:oxidoreductase activity"/>
    <property type="evidence" value="ECO:0007669"/>
    <property type="project" value="UniProtKB-KW"/>
</dbReference>
<dbReference type="InterPro" id="IPR002347">
    <property type="entry name" value="SDR_fam"/>
</dbReference>
<dbReference type="InterPro" id="IPR020904">
    <property type="entry name" value="Sc_DH/Rdtase_CS"/>
</dbReference>
<evidence type="ECO:0000313" key="3">
    <source>
        <dbReference type="EMBL" id="GBP21244.1"/>
    </source>
</evidence>
<accession>A0A4C1U5J1</accession>
<dbReference type="InterPro" id="IPR036291">
    <property type="entry name" value="NAD(P)-bd_dom_sf"/>
</dbReference>
<dbReference type="Proteomes" id="UP000299102">
    <property type="component" value="Unassembled WGS sequence"/>
</dbReference>
<keyword evidence="1" id="KW-0560">Oxidoreductase</keyword>
<evidence type="ECO:0000256" key="1">
    <source>
        <dbReference type="ARBA" id="ARBA00023002"/>
    </source>
</evidence>
<reference evidence="3 4" key="1">
    <citation type="journal article" date="2019" name="Commun. Biol.">
        <title>The bagworm genome reveals a unique fibroin gene that provides high tensile strength.</title>
        <authorList>
            <person name="Kono N."/>
            <person name="Nakamura H."/>
            <person name="Ohtoshi R."/>
            <person name="Tomita M."/>
            <person name="Numata K."/>
            <person name="Arakawa K."/>
        </authorList>
    </citation>
    <scope>NUCLEOTIDE SEQUENCE [LARGE SCALE GENOMIC DNA]</scope>
</reference>
<comment type="similarity">
    <text evidence="2">Belongs to the short-chain dehydrogenases/reductases (SDR) family.</text>
</comment>
<dbReference type="PROSITE" id="PS00061">
    <property type="entry name" value="ADH_SHORT"/>
    <property type="match status" value="1"/>
</dbReference>
<comment type="caution">
    <text evidence="3">The sequence shown here is derived from an EMBL/GenBank/DDBJ whole genome shotgun (WGS) entry which is preliminary data.</text>
</comment>
<dbReference type="STRING" id="151549.A0A4C1U5J1"/>
<sequence>MYRGPKPVSYVPIDAGACAGAGAGRAPARSVGAGERISRCFPYNPSSYRPTHELQIFRLKMLSRVVAITGCDSGLGWAMAARAAREGLITVAGLYKEGETPASKALTALCAHTCPLDVTNQSSVENFKSYVAKLLMENPDYKLYAVVNNAGVMTIGDYEWQTPEMIERPIAVNLLGSMRVVSAFLPELRKIAIENVIKPRIINVVSHCGLQPLPGFGPYCASKAGVIAWTRALRMELQPYGLNVSTFIPGTGVALKEGCGQMKQLVAEMVLTSHLGMVEGTGSPWKVIDSVTGF</sequence>
<dbReference type="Gene3D" id="3.40.50.720">
    <property type="entry name" value="NAD(P)-binding Rossmann-like Domain"/>
    <property type="match status" value="1"/>
</dbReference>
<evidence type="ECO:0000313" key="4">
    <source>
        <dbReference type="Proteomes" id="UP000299102"/>
    </source>
</evidence>
<dbReference type="OrthoDB" id="294295at2759"/>
<dbReference type="PANTHER" id="PTHR43313:SF36">
    <property type="entry name" value="D-BETA-HYDROXYBUTYRATE DEHYDROGENASE, MITOCHONDRIAL"/>
    <property type="match status" value="1"/>
</dbReference>
<dbReference type="SUPFAM" id="SSF51735">
    <property type="entry name" value="NAD(P)-binding Rossmann-fold domains"/>
    <property type="match status" value="1"/>
</dbReference>
<gene>
    <name evidence="3" type="primary">BDH1</name>
    <name evidence="3" type="ORF">EVAR_84371_1</name>
</gene>
<dbReference type="GO" id="GO:0008202">
    <property type="term" value="P:steroid metabolic process"/>
    <property type="evidence" value="ECO:0007669"/>
    <property type="project" value="TreeGrafter"/>
</dbReference>
<dbReference type="PRINTS" id="PR00081">
    <property type="entry name" value="GDHRDH"/>
</dbReference>
<keyword evidence="4" id="KW-1185">Reference proteome</keyword>
<organism evidence="3 4">
    <name type="scientific">Eumeta variegata</name>
    <name type="common">Bagworm moth</name>
    <name type="synonym">Eumeta japonica</name>
    <dbReference type="NCBI Taxonomy" id="151549"/>
    <lineage>
        <taxon>Eukaryota</taxon>
        <taxon>Metazoa</taxon>
        <taxon>Ecdysozoa</taxon>
        <taxon>Arthropoda</taxon>
        <taxon>Hexapoda</taxon>
        <taxon>Insecta</taxon>
        <taxon>Pterygota</taxon>
        <taxon>Neoptera</taxon>
        <taxon>Endopterygota</taxon>
        <taxon>Lepidoptera</taxon>
        <taxon>Glossata</taxon>
        <taxon>Ditrysia</taxon>
        <taxon>Tineoidea</taxon>
        <taxon>Psychidae</taxon>
        <taxon>Oiketicinae</taxon>
        <taxon>Eumeta</taxon>
    </lineage>
</organism>